<dbReference type="AlphaFoldDB" id="A0AAV4V0D1"/>
<evidence type="ECO:0000313" key="2">
    <source>
        <dbReference type="EMBL" id="GIY63552.1"/>
    </source>
</evidence>
<reference evidence="2 3" key="1">
    <citation type="submission" date="2021-06" db="EMBL/GenBank/DDBJ databases">
        <title>Caerostris extrusa draft genome.</title>
        <authorList>
            <person name="Kono N."/>
            <person name="Arakawa K."/>
        </authorList>
    </citation>
    <scope>NUCLEOTIDE SEQUENCE [LARGE SCALE GENOMIC DNA]</scope>
</reference>
<evidence type="ECO:0000256" key="1">
    <source>
        <dbReference type="SAM" id="MobiDB-lite"/>
    </source>
</evidence>
<comment type="caution">
    <text evidence="2">The sequence shown here is derived from an EMBL/GenBank/DDBJ whole genome shotgun (WGS) entry which is preliminary data.</text>
</comment>
<keyword evidence="3" id="KW-1185">Reference proteome</keyword>
<sequence>MILGRKSLCLKVDLKSLPNPSRSDRLWLDRQLSAVWVLHAPRAQSGWGGPLPGQPPPLGQTGVIQDIR</sequence>
<accession>A0AAV4V0D1</accession>
<gene>
    <name evidence="2" type="ORF">CEXT_122761</name>
</gene>
<protein>
    <submittedName>
        <fullName evidence="2">Uncharacterized protein</fullName>
    </submittedName>
</protein>
<dbReference type="Proteomes" id="UP001054945">
    <property type="component" value="Unassembled WGS sequence"/>
</dbReference>
<organism evidence="2 3">
    <name type="scientific">Caerostris extrusa</name>
    <name type="common">Bark spider</name>
    <name type="synonym">Caerostris bankana</name>
    <dbReference type="NCBI Taxonomy" id="172846"/>
    <lineage>
        <taxon>Eukaryota</taxon>
        <taxon>Metazoa</taxon>
        <taxon>Ecdysozoa</taxon>
        <taxon>Arthropoda</taxon>
        <taxon>Chelicerata</taxon>
        <taxon>Arachnida</taxon>
        <taxon>Araneae</taxon>
        <taxon>Araneomorphae</taxon>
        <taxon>Entelegynae</taxon>
        <taxon>Araneoidea</taxon>
        <taxon>Araneidae</taxon>
        <taxon>Caerostris</taxon>
    </lineage>
</organism>
<name>A0AAV4V0D1_CAEEX</name>
<proteinExistence type="predicted"/>
<dbReference type="EMBL" id="BPLR01013757">
    <property type="protein sequence ID" value="GIY63552.1"/>
    <property type="molecule type" value="Genomic_DNA"/>
</dbReference>
<feature type="region of interest" description="Disordered" evidence="1">
    <location>
        <begin position="46"/>
        <end position="68"/>
    </location>
</feature>
<evidence type="ECO:0000313" key="3">
    <source>
        <dbReference type="Proteomes" id="UP001054945"/>
    </source>
</evidence>